<name>A0ABD3I498_9MARC</name>
<dbReference type="EMBL" id="JBJQOH010000002">
    <property type="protein sequence ID" value="KAL3698537.1"/>
    <property type="molecule type" value="Genomic_DNA"/>
</dbReference>
<accession>A0ABD3I498</accession>
<evidence type="ECO:0000313" key="2">
    <source>
        <dbReference type="EMBL" id="KAL3698537.1"/>
    </source>
</evidence>
<proteinExistence type="predicted"/>
<evidence type="ECO:0000313" key="3">
    <source>
        <dbReference type="Proteomes" id="UP001633002"/>
    </source>
</evidence>
<comment type="caution">
    <text evidence="2">The sequence shown here is derived from an EMBL/GenBank/DDBJ whole genome shotgun (WGS) entry which is preliminary data.</text>
</comment>
<gene>
    <name evidence="2" type="ORF">R1sor_012613</name>
</gene>
<sequence length="81" mass="9024">MSPPRVLFSQLPSLASIGNAEIEEHEKNAQDENEDDGPFASEAPSDSEEDKDPEQVLVSLQPADGKYHLPNNFTKKEVYDH</sequence>
<reference evidence="2 3" key="1">
    <citation type="submission" date="2024-09" db="EMBL/GenBank/DDBJ databases">
        <title>Chromosome-scale assembly of Riccia sorocarpa.</title>
        <authorList>
            <person name="Paukszto L."/>
        </authorList>
    </citation>
    <scope>NUCLEOTIDE SEQUENCE [LARGE SCALE GENOMIC DNA]</scope>
    <source>
        <strain evidence="2">LP-2024</strain>
        <tissue evidence="2">Aerial parts of the thallus</tissue>
    </source>
</reference>
<dbReference type="Proteomes" id="UP001633002">
    <property type="component" value="Unassembled WGS sequence"/>
</dbReference>
<keyword evidence="3" id="KW-1185">Reference proteome</keyword>
<evidence type="ECO:0000256" key="1">
    <source>
        <dbReference type="SAM" id="MobiDB-lite"/>
    </source>
</evidence>
<dbReference type="AlphaFoldDB" id="A0ABD3I498"/>
<protein>
    <submittedName>
        <fullName evidence="2">Uncharacterized protein</fullName>
    </submittedName>
</protein>
<feature type="region of interest" description="Disordered" evidence="1">
    <location>
        <begin position="1"/>
        <end position="81"/>
    </location>
</feature>
<organism evidence="2 3">
    <name type="scientific">Riccia sorocarpa</name>
    <dbReference type="NCBI Taxonomy" id="122646"/>
    <lineage>
        <taxon>Eukaryota</taxon>
        <taxon>Viridiplantae</taxon>
        <taxon>Streptophyta</taxon>
        <taxon>Embryophyta</taxon>
        <taxon>Marchantiophyta</taxon>
        <taxon>Marchantiopsida</taxon>
        <taxon>Marchantiidae</taxon>
        <taxon>Marchantiales</taxon>
        <taxon>Ricciaceae</taxon>
        <taxon>Riccia</taxon>
    </lineage>
</organism>